<dbReference type="Proteomes" id="UP000198534">
    <property type="component" value="Unassembled WGS sequence"/>
</dbReference>
<dbReference type="NCBIfam" id="TIGR02894">
    <property type="entry name" value="DNA_bind_RsfA"/>
    <property type="match status" value="1"/>
</dbReference>
<dbReference type="SMART" id="SM00717">
    <property type="entry name" value="SANT"/>
    <property type="match status" value="1"/>
</dbReference>
<dbReference type="InterPro" id="IPR014243">
    <property type="entry name" value="RsfA-like"/>
</dbReference>
<dbReference type="SUPFAM" id="SSF46689">
    <property type="entry name" value="Homeodomain-like"/>
    <property type="match status" value="1"/>
</dbReference>
<name>A0A1H2QIR3_9BACL</name>
<evidence type="ECO:0000313" key="3">
    <source>
        <dbReference type="EMBL" id="SDW06289.1"/>
    </source>
</evidence>
<keyword evidence="1" id="KW-0175">Coiled coil</keyword>
<gene>
    <name evidence="3" type="ORF">SAMN05444487_101216</name>
</gene>
<evidence type="ECO:0000256" key="1">
    <source>
        <dbReference type="SAM" id="Coils"/>
    </source>
</evidence>
<dbReference type="EMBL" id="FNNQ01000001">
    <property type="protein sequence ID" value="SDW06289.1"/>
    <property type="molecule type" value="Genomic_DNA"/>
</dbReference>
<dbReference type="STRING" id="1048340.SAMN05444487_101216"/>
<accession>A0A1H2QIR3</accession>
<organism evidence="3 4">
    <name type="scientific">Marininema mesophilum</name>
    <dbReference type="NCBI Taxonomy" id="1048340"/>
    <lineage>
        <taxon>Bacteria</taxon>
        <taxon>Bacillati</taxon>
        <taxon>Bacillota</taxon>
        <taxon>Bacilli</taxon>
        <taxon>Bacillales</taxon>
        <taxon>Thermoactinomycetaceae</taxon>
        <taxon>Marininema</taxon>
    </lineage>
</organism>
<reference evidence="3 4" key="1">
    <citation type="submission" date="2016-10" db="EMBL/GenBank/DDBJ databases">
        <authorList>
            <person name="de Groot N.N."/>
        </authorList>
    </citation>
    <scope>NUCLEOTIDE SEQUENCE [LARGE SCALE GENOMIC DNA]</scope>
    <source>
        <strain evidence="3 4">DSM 45610</strain>
    </source>
</reference>
<evidence type="ECO:0000259" key="2">
    <source>
        <dbReference type="PROSITE" id="PS50090"/>
    </source>
</evidence>
<feature type="domain" description="Myb-like" evidence="2">
    <location>
        <begin position="5"/>
        <end position="57"/>
    </location>
</feature>
<sequence>MAVKRQDAWTPEDDMVLAEVTLRHVREGSTQLNAFEEVAEKLGRTPAACGFRWNSLVRKKYEAAIQIAKSQRQQRNQERTVQTRSRIISDGFQVQNDRSSSLDSIIRYLRQHKTEVLEMKKRQQDLEREIEDQEKEIQKLSRENEDMKGRLDLVQTDYRVVNDDYKALIQIMDRARKLAILDEEDENVMKTRFRMESSGNLERADKG</sequence>
<proteinExistence type="predicted"/>
<dbReference type="InterPro" id="IPR001005">
    <property type="entry name" value="SANT/Myb"/>
</dbReference>
<dbReference type="RefSeq" id="WP_091734818.1">
    <property type="nucleotide sequence ID" value="NZ_FNNQ01000001.1"/>
</dbReference>
<dbReference type="Pfam" id="PF13921">
    <property type="entry name" value="Myb_DNA-bind_6"/>
    <property type="match status" value="1"/>
</dbReference>
<protein>
    <submittedName>
        <fullName evidence="3">Prespore-specific regulator</fullName>
    </submittedName>
</protein>
<dbReference type="PANTHER" id="PTHR41302:SF2">
    <property type="entry name" value="PRESPORE SPECIFIC TRANSCRIPTIONAL ACTIVATOR RSFA"/>
    <property type="match status" value="1"/>
</dbReference>
<dbReference type="PANTHER" id="PTHR41302">
    <property type="entry name" value="PRESPORE-SPECIFIC TRANSCRIPTIONAL REGULATOR RSFA-RELATED"/>
    <property type="match status" value="1"/>
</dbReference>
<dbReference type="OrthoDB" id="2845592at2"/>
<keyword evidence="4" id="KW-1185">Reference proteome</keyword>
<dbReference type="AlphaFoldDB" id="A0A1H2QIR3"/>
<evidence type="ECO:0000313" key="4">
    <source>
        <dbReference type="Proteomes" id="UP000198534"/>
    </source>
</evidence>
<dbReference type="PROSITE" id="PS50090">
    <property type="entry name" value="MYB_LIKE"/>
    <property type="match status" value="1"/>
</dbReference>
<dbReference type="InterPro" id="IPR009057">
    <property type="entry name" value="Homeodomain-like_sf"/>
</dbReference>
<feature type="coiled-coil region" evidence="1">
    <location>
        <begin position="109"/>
        <end position="157"/>
    </location>
</feature>
<dbReference type="Gene3D" id="1.10.10.60">
    <property type="entry name" value="Homeodomain-like"/>
    <property type="match status" value="1"/>
</dbReference>